<feature type="compositionally biased region" description="Basic and acidic residues" evidence="1">
    <location>
        <begin position="2594"/>
        <end position="2607"/>
    </location>
</feature>
<keyword evidence="2" id="KW-0812">Transmembrane</keyword>
<evidence type="ECO:0000313" key="4">
    <source>
        <dbReference type="EMBL" id="KAE9457313.1"/>
    </source>
</evidence>
<feature type="domain" description="FMP27/BLTP2/Hobbit GFWDK motif-containing RBG unit" evidence="3">
    <location>
        <begin position="1329"/>
        <end position="1480"/>
    </location>
</feature>
<dbReference type="EMBL" id="QEFC01001519">
    <property type="protein sequence ID" value="KAE9457313.1"/>
    <property type="molecule type" value="Genomic_DNA"/>
</dbReference>
<feature type="compositionally biased region" description="Polar residues" evidence="1">
    <location>
        <begin position="2813"/>
        <end position="2823"/>
    </location>
</feature>
<comment type="caution">
    <text evidence="4">The sequence shown here is derived from an EMBL/GenBank/DDBJ whole genome shotgun (WGS) entry which is preliminary data.</text>
</comment>
<dbReference type="Pfam" id="PF10344">
    <property type="entry name" value="Hobbit"/>
    <property type="match status" value="2"/>
</dbReference>
<evidence type="ECO:0000313" key="5">
    <source>
        <dbReference type="Proteomes" id="UP000428333"/>
    </source>
</evidence>
<keyword evidence="5" id="KW-1185">Reference proteome</keyword>
<feature type="transmembrane region" description="Helical" evidence="2">
    <location>
        <begin position="20"/>
        <end position="43"/>
    </location>
</feature>
<dbReference type="Proteomes" id="UP000428333">
    <property type="component" value="Linkage Group LG06"/>
</dbReference>
<keyword evidence="2" id="KW-1133">Transmembrane helix</keyword>
<feature type="compositionally biased region" description="Low complexity" evidence="1">
    <location>
        <begin position="2579"/>
        <end position="2591"/>
    </location>
</feature>
<keyword evidence="2" id="KW-0472">Membrane</keyword>
<feature type="region of interest" description="Disordered" evidence="1">
    <location>
        <begin position="2788"/>
        <end position="2839"/>
    </location>
</feature>
<protein>
    <recommendedName>
        <fullName evidence="3">FMP27/BLTP2/Hobbit GFWDK motif-containing RBG unit domain-containing protein</fullName>
    </recommendedName>
</protein>
<gene>
    <name evidence="4" type="ORF">C3L33_10768</name>
</gene>
<feature type="region of interest" description="Disordered" evidence="1">
    <location>
        <begin position="2527"/>
        <end position="2554"/>
    </location>
</feature>
<sequence>MHGYEHITYYTYYFRFALRLFAWILSRLMGASVGFRIGGWMSLRDVVVKFKKVEKEEGKVFRVLIKPKTPRVRKAAVLFFLLQRWPEAGSAPARVTGGRQRCRIEVVDADAMNPGVVESVSVGEIRLSLRQSLVKLGVGFISRDPKLQVLICHLQVVLRPSGRSTQKIRSRKSHTSSRGKWRVVANVARYLSASISELVVKMPRATIAVKELRAGISKDGGSKPALFVKLHLLHILGHLGGPWVNYDQASNFNRGGNTSASPTFFALLETNPAPFYCAELILSSEFRHDGEAGVVIKNVDILSGEVTLNLTEELVHRKKFSSDACSHAAEVASSTSKESRIKQAALLSVKIKKCISMIPEKLYFNLPKLDVKFVHRRHDLVVENNIMGIQVEIIKARSMEEVGESTRLDIQMDFNEIHLLREASISVLEILKLGVVSSAYIPSQHDLPIRYESDVKLGDTQCNIILSRLKPWMRLRSSKGKKMVLQDGSSNPGRLHSTESKGIIWSCTVSAPEMTAMLYSLSGSPLYLISFCNAKVKTSDWAMALQPTIVKLTGCSQSAHLFANNISSTGTSVHMELGELNLHTAGEYEDCLKESRFGVETNTDCIMNITTVSLDWGRKDMESLEKDGPKSKVVLSVEVTGVGVYLTFKRIESLLSMVISFKYLLKLFSASSTKPPPNRGGHPSESSGKGIQRLIFRLDKCSINFSGDMGLENTVIADPKRVNYGSQGGRVIVSVSADGAPRSANIMSTISDECKKLKYCISLDIFQFSTNMDREKQSTQMELERARSIYQEYLDDDRSGAICALFDMQNAKLLRSGGLKEITIRYLFSATDIAIRWEPDVHIALFELVLQVKLLIHNHKFQGFDEIPMENTSSVRGNEQKKETSVETIQYGKQKKKRESIFVVDLEMLSISAEVGDGVDAMVQVQSIFTENASIGVVLEGLVLSFNDARVFKSSRIQISRIPNVSAGSSDAEIGAATSWDWVIQGLDVHICMPYRLQLRAIDDSIEEMLRALKLITAAKTKLVFPMKKDSAKPKQPSSTKFGCVKLCIHKLTVDIEEEPLQGWLDEHYQLMKNEASELSVRLKFLDELISRSRQCSGTAEAKDSAHDGEILFSVGEVIDVRNASAVQKMEEEIYKQSFQSYYQACQNLVPSDGSGACKRGFQSGFKPSTSRTSLLSIYALELDVSLTSIIGGDDGMLEVIQQLDPVSREFNIPFSRLYGSTVLLRMCSLVVQLRNYTLPLFSGSSGSCEGRVVLAQQESFHLWVGGIEVFWSQRCCGVETFGVAFTLIFSFKVDRDASMADYPRGEGEVTFGGVSLRWIARLGTGVSDFVGLLYGYQQFSRKDDKECYLDDVATCFQPQIYQNVFIGRWRKVRMLRSATGTTPPMKTYLDLPIHFQKTDVAFGVGFEPVFADISYAFTVALRRANLSMRNPNSFDVQPPRKERSLPWWDDMRNYIHGNITLFMSETRWNLLATTDPYEKCDKLQILSCHMEIQQSDGRVYLSVKDFKILLSTLETFLNNCNLKLPIGMSDAFLEAPSFTLEVTMEWDCESGNPMNHYLFALPHEGVPREKVFDPFRSTSLSLRLDFSLRSSLPSSEDQSLSSTMRDDAIVNGATYGKIFRSEYVSTDSATMVVGAHDLVWLIKFWNMNFIPPHKLRTFSRWPRFGIPRVSRSGNLSLERVMTEFMFRIDVTPICIRHMPLDDNDPAKGLKFKMSKLKCELYFGRGKQKYTFECMRDPLDLVYLGVDLNMLNASLSKEDCMSVAKAIQISRKNPTYVPMGKATNEKRSYTSGCTEKNSDDGFLLSSDYFLIRRQAAKADPARLSAWQEAGRRNLEMTYIRSEFENESKSNDHTGSDPSDDDYNVVIADNCLRIFVYGLKLLWNFENRDAVCSWIAVISKAFEPPKLSPSRLYAQRKLNEGKQVVNGPEMPQDDSTNPPSINQGGSSPTPMLVATSGSPSSLTQEVKRENSPSGAVGLFVAIFDYKRFNFLNALHYKRFQLRRIHFALPPANNGSNHDSEEEGTRHFMVNIVEPQFNLHSEDSNGRFLLAADSGRVLARSFHSVLHIGYEIIGQALGAGNVHVPECNPEMTWNRKEFSVMLEHVQAHVAPTDVDPGAGLQWLPKIRRSSPNRKRTGALLERVFVPCDMYFRYTRHNGGTTDLKMKPLKELSFNSRNLTATMTSRQYQIMLDVLTNLLFARLPKPRKTSLSYLAEDDEGFEEADEVVPEGVEEVELARINLEQKEREQKMILDDIRKLSSSSDTSGDESLEKEGDLWMITGGRSTLEAWFEVYMLKKELGSAKNLRKTATASLRMALHNAAQLILMEKEKNKSPSCAMRISMQVNKVIWSMLVDGKCFVEAEINDMKYEFDRDFKDIAVARFTIKYFVVRNCLPNAKFDMLLSPWNPPPEWGKKVMLQVDARQGAPKVGNTPFENFQVDIYPLKIHLTETLYHMIWGYLFPEEQQDYQRRQEVWKVSTASGPKSVKKVSSLAEAFASSSPPTKEPEVSSKPNPFLVPFISGIRKSSLHADSSQTSKLQSRKDNIGGGSTPELRRTSSFDRTWEENVAESVANELVLQVHSSGISPSKSGSLSLEQPDEHTENKSKEMKPIRPGRSSLKAKKVELLVSYEGPPLSITELRLLMDAFHLVDFTGTWGRLFSRVKKHVIWGVLKSVTGMQGKKFKYKGHAQEESSRAAASDIDLNLADSDQGSVEKPGQYQISWARRSSDGAGDGFVTSVKGLFNSQRRKAKALVLRTMRSQTENRSNGEWSENDAEFSPFARQLTITNAKKLIRRHTKKLGSKGQKGVSSKHKELLPSSSRQTTLPESDSSSSGSPPYEDFHE</sequence>
<reference evidence="4 5" key="1">
    <citation type="journal article" date="2019" name="Genome Biol. Evol.">
        <title>The Rhododendron genome and chromosomal organization provide insight into shared whole-genome duplications across the heath family (Ericaceae).</title>
        <authorList>
            <person name="Soza V.L."/>
            <person name="Lindsley D."/>
            <person name="Waalkes A."/>
            <person name="Ramage E."/>
            <person name="Patwardhan R.P."/>
            <person name="Burton J.N."/>
            <person name="Adey A."/>
            <person name="Kumar A."/>
            <person name="Qiu R."/>
            <person name="Shendure J."/>
            <person name="Hall B."/>
        </authorList>
    </citation>
    <scope>NUCLEOTIDE SEQUENCE [LARGE SCALE GENOMIC DNA]</scope>
    <source>
        <strain evidence="4">RSF 1966-606</strain>
    </source>
</reference>
<dbReference type="InterPro" id="IPR045167">
    <property type="entry name" value="Hobbit"/>
</dbReference>
<feature type="region of interest" description="Disordered" evidence="1">
    <location>
        <begin position="1921"/>
        <end position="1967"/>
    </location>
</feature>
<feature type="compositionally biased region" description="Polar residues" evidence="1">
    <location>
        <begin position="1932"/>
        <end position="1963"/>
    </location>
</feature>
<proteinExistence type="predicted"/>
<feature type="region of interest" description="Disordered" evidence="1">
    <location>
        <begin position="2579"/>
        <end position="2609"/>
    </location>
</feature>
<name>A0A6A4LDC7_9ERIC</name>
<organism evidence="4 5">
    <name type="scientific">Rhododendron williamsianum</name>
    <dbReference type="NCBI Taxonomy" id="262921"/>
    <lineage>
        <taxon>Eukaryota</taxon>
        <taxon>Viridiplantae</taxon>
        <taxon>Streptophyta</taxon>
        <taxon>Embryophyta</taxon>
        <taxon>Tracheophyta</taxon>
        <taxon>Spermatophyta</taxon>
        <taxon>Magnoliopsida</taxon>
        <taxon>eudicotyledons</taxon>
        <taxon>Gunneridae</taxon>
        <taxon>Pentapetalae</taxon>
        <taxon>asterids</taxon>
        <taxon>Ericales</taxon>
        <taxon>Ericaceae</taxon>
        <taxon>Ericoideae</taxon>
        <taxon>Rhodoreae</taxon>
        <taxon>Rhododendron</taxon>
    </lineage>
</organism>
<evidence type="ECO:0000259" key="3">
    <source>
        <dbReference type="SMART" id="SM01214"/>
    </source>
</evidence>
<dbReference type="InterPro" id="IPR019441">
    <property type="entry name" value="FMP27/BLTP2/Hobbit_GFWDK_RBG"/>
</dbReference>
<feature type="non-terminal residue" evidence="4">
    <location>
        <position position="1"/>
    </location>
</feature>
<evidence type="ECO:0000256" key="2">
    <source>
        <dbReference type="SAM" id="Phobius"/>
    </source>
</evidence>
<dbReference type="SMART" id="SM01214">
    <property type="entry name" value="Fmp27_GFWDK"/>
    <property type="match status" value="1"/>
</dbReference>
<dbReference type="OrthoDB" id="1562405at2759"/>
<accession>A0A6A4LDC7</accession>
<dbReference type="PANTHER" id="PTHR15678:SF6">
    <property type="entry name" value="BRIDGE-LIKE LIPID TRANSFER PROTEIN FAMILY MEMBER 2"/>
    <property type="match status" value="1"/>
</dbReference>
<evidence type="ECO:0000256" key="1">
    <source>
        <dbReference type="SAM" id="MobiDB-lite"/>
    </source>
</evidence>
<feature type="compositionally biased region" description="Basic residues" evidence="1">
    <location>
        <begin position="2788"/>
        <end position="2797"/>
    </location>
</feature>
<dbReference type="PANTHER" id="PTHR15678">
    <property type="entry name" value="ANTIGEN MLAA-22-RELATED"/>
    <property type="match status" value="1"/>
</dbReference>